<dbReference type="PANTHER" id="PTHR10963:SF55">
    <property type="entry name" value="GLYCOSIDE HYDROLASE FAMILY 16 PROTEIN"/>
    <property type="match status" value="1"/>
</dbReference>
<feature type="region of interest" description="Disordered" evidence="2">
    <location>
        <begin position="194"/>
        <end position="216"/>
    </location>
</feature>
<protein>
    <submittedName>
        <fullName evidence="4">Glycoside hydrolase family 16 protein</fullName>
    </submittedName>
</protein>
<dbReference type="KEGG" id="ima:PO878_07450"/>
<dbReference type="Pfam" id="PF00722">
    <property type="entry name" value="Glyco_hydro_16"/>
    <property type="match status" value="1"/>
</dbReference>
<dbReference type="GO" id="GO:0005975">
    <property type="term" value="P:carbohydrate metabolic process"/>
    <property type="evidence" value="ECO:0007669"/>
    <property type="project" value="InterPro"/>
</dbReference>
<feature type="compositionally biased region" description="Pro residues" evidence="2">
    <location>
        <begin position="202"/>
        <end position="214"/>
    </location>
</feature>
<sequence>MVLRRRTPLAPSATRPRHRAIGIGVLVLLVLAAAACEPAPVSAPPVATPALDTFATSTAPTSGRADDVALRIMDSQGKTKVGYLSFPVPAGTPATTSGTLGLTPVHAGFALQVHDTGPVSASTTFSNRPALGATVGRLGRTGAGARATIPIAGARVVGGRVNLAITTTSPYELEIVSLEGARSRSADALAPTFTVGATSTPTTPPPPTTTPQPGPSGWRLTFADEFSGTAVDRSTWNVYDEARGDSVESPKASTCPKASNVSVTGGKLVMRTQRAGGACAGGQAHSGAGLNTFSSFRQAGGRFEARVRWTDKGNYLWGGFWTHGNLGGPGWTKEDPTEIDVFEYIGKAGEPNINRFKPAIHYNYTCSGTCGMQNMPYMGHDVTRWHTYAVEWEPTDPSDPTTMQIRFYVDDVLITVFDKHGTWQVSPGGTRVLTTAGGWENPKGPFPNPFGLDRPHQLVLSAWVGAPGVDPGTVAAGYRPAAGHADLEVDYVRVYQR</sequence>
<keyword evidence="4" id="KW-0378">Hydrolase</keyword>
<evidence type="ECO:0000259" key="3">
    <source>
        <dbReference type="PROSITE" id="PS51762"/>
    </source>
</evidence>
<dbReference type="AlphaFoldDB" id="A0AAE9Y8J2"/>
<evidence type="ECO:0000256" key="1">
    <source>
        <dbReference type="ARBA" id="ARBA00006865"/>
    </source>
</evidence>
<dbReference type="CDD" id="cd08023">
    <property type="entry name" value="GH16_laminarinase_like"/>
    <property type="match status" value="1"/>
</dbReference>
<gene>
    <name evidence="4" type="ORF">PO878_07450</name>
</gene>
<reference evidence="4" key="1">
    <citation type="submission" date="2023-01" db="EMBL/GenBank/DDBJ databases">
        <title>The diversity of Class Acidimicrobiia in South China Sea sediment environments and the proposal of Iamia marina sp. nov., a novel species of the genus Iamia.</title>
        <authorList>
            <person name="He Y."/>
            <person name="Tian X."/>
        </authorList>
    </citation>
    <scope>NUCLEOTIDE SEQUENCE</scope>
    <source>
        <strain evidence="4">DSM 19957</strain>
    </source>
</reference>
<comment type="similarity">
    <text evidence="1">Belongs to the glycosyl hydrolase 16 family.</text>
</comment>
<dbReference type="Gene3D" id="2.60.120.200">
    <property type="match status" value="1"/>
</dbReference>
<dbReference type="RefSeq" id="WP_272738078.1">
    <property type="nucleotide sequence ID" value="NZ_CP116942.1"/>
</dbReference>
<dbReference type="GO" id="GO:0004553">
    <property type="term" value="F:hydrolase activity, hydrolyzing O-glycosyl compounds"/>
    <property type="evidence" value="ECO:0007669"/>
    <property type="project" value="InterPro"/>
</dbReference>
<dbReference type="InterPro" id="IPR050546">
    <property type="entry name" value="Glycosyl_Hydrlase_16"/>
</dbReference>
<dbReference type="PANTHER" id="PTHR10963">
    <property type="entry name" value="GLYCOSYL HYDROLASE-RELATED"/>
    <property type="match status" value="1"/>
</dbReference>
<proteinExistence type="inferred from homology"/>
<keyword evidence="5" id="KW-1185">Reference proteome</keyword>
<evidence type="ECO:0000313" key="4">
    <source>
        <dbReference type="EMBL" id="WCO68562.1"/>
    </source>
</evidence>
<organism evidence="4 5">
    <name type="scientific">Iamia majanohamensis</name>
    <dbReference type="NCBI Taxonomy" id="467976"/>
    <lineage>
        <taxon>Bacteria</taxon>
        <taxon>Bacillati</taxon>
        <taxon>Actinomycetota</taxon>
        <taxon>Acidimicrobiia</taxon>
        <taxon>Acidimicrobiales</taxon>
        <taxon>Iamiaceae</taxon>
        <taxon>Iamia</taxon>
    </lineage>
</organism>
<dbReference type="PROSITE" id="PS51762">
    <property type="entry name" value="GH16_2"/>
    <property type="match status" value="1"/>
</dbReference>
<dbReference type="EMBL" id="CP116942">
    <property type="protein sequence ID" value="WCO68562.1"/>
    <property type="molecule type" value="Genomic_DNA"/>
</dbReference>
<dbReference type="Proteomes" id="UP001216390">
    <property type="component" value="Chromosome"/>
</dbReference>
<dbReference type="SUPFAM" id="SSF49899">
    <property type="entry name" value="Concanavalin A-like lectins/glucanases"/>
    <property type="match status" value="1"/>
</dbReference>
<dbReference type="InterPro" id="IPR013320">
    <property type="entry name" value="ConA-like_dom_sf"/>
</dbReference>
<accession>A0AAE9Y8J2</accession>
<name>A0AAE9Y8J2_9ACTN</name>
<evidence type="ECO:0000313" key="5">
    <source>
        <dbReference type="Proteomes" id="UP001216390"/>
    </source>
</evidence>
<feature type="domain" description="GH16" evidence="3">
    <location>
        <begin position="198"/>
        <end position="497"/>
    </location>
</feature>
<evidence type="ECO:0000256" key="2">
    <source>
        <dbReference type="SAM" id="MobiDB-lite"/>
    </source>
</evidence>
<dbReference type="InterPro" id="IPR000757">
    <property type="entry name" value="Beta-glucanase-like"/>
</dbReference>